<accession>A0ABD4TMD9</accession>
<comment type="caution">
    <text evidence="6">The sequence shown here is derived from an EMBL/GenBank/DDBJ whole genome shotgun (WGS) entry which is preliminary data.</text>
</comment>
<evidence type="ECO:0000259" key="5">
    <source>
        <dbReference type="PROSITE" id="PS50893"/>
    </source>
</evidence>
<dbReference type="PANTHER" id="PTHR43335">
    <property type="entry name" value="ABC TRANSPORTER, ATP-BINDING PROTEIN"/>
    <property type="match status" value="1"/>
</dbReference>
<dbReference type="PROSITE" id="PS50893">
    <property type="entry name" value="ABC_TRANSPORTER_2"/>
    <property type="match status" value="1"/>
</dbReference>
<dbReference type="InterPro" id="IPR027417">
    <property type="entry name" value="P-loop_NTPase"/>
</dbReference>
<dbReference type="Pfam" id="PF00005">
    <property type="entry name" value="ABC_tran"/>
    <property type="match status" value="1"/>
</dbReference>
<keyword evidence="3" id="KW-0547">Nucleotide-binding</keyword>
<dbReference type="InterPro" id="IPR003439">
    <property type="entry name" value="ABC_transporter-like_ATP-bd"/>
</dbReference>
<protein>
    <submittedName>
        <fullName evidence="6">ABC transporter ATP-binding protein</fullName>
    </submittedName>
</protein>
<evidence type="ECO:0000256" key="3">
    <source>
        <dbReference type="ARBA" id="ARBA00022741"/>
    </source>
</evidence>
<keyword evidence="2" id="KW-0813">Transport</keyword>
<keyword evidence="7" id="KW-1185">Reference proteome</keyword>
<dbReference type="EMBL" id="VOTZ01000021">
    <property type="protein sequence ID" value="MCQ1539153.1"/>
    <property type="molecule type" value="Genomic_DNA"/>
</dbReference>
<evidence type="ECO:0000256" key="1">
    <source>
        <dbReference type="ARBA" id="ARBA00005417"/>
    </source>
</evidence>
<evidence type="ECO:0000256" key="4">
    <source>
        <dbReference type="ARBA" id="ARBA00022840"/>
    </source>
</evidence>
<dbReference type="InterPro" id="IPR003593">
    <property type="entry name" value="AAA+_ATPase"/>
</dbReference>
<dbReference type="Gene3D" id="3.40.50.300">
    <property type="entry name" value="P-loop containing nucleotide triphosphate hydrolases"/>
    <property type="match status" value="1"/>
</dbReference>
<evidence type="ECO:0000313" key="7">
    <source>
        <dbReference type="Proteomes" id="UP001524383"/>
    </source>
</evidence>
<dbReference type="SUPFAM" id="SSF52540">
    <property type="entry name" value="P-loop containing nucleoside triphosphate hydrolases"/>
    <property type="match status" value="1"/>
</dbReference>
<dbReference type="RefSeq" id="WP_255333118.1">
    <property type="nucleotide sequence ID" value="NZ_VOTZ01000021.1"/>
</dbReference>
<reference evidence="6 7" key="1">
    <citation type="submission" date="2019-08" db="EMBL/GenBank/DDBJ databases">
        <authorList>
            <person name="Chen S.-C."/>
            <person name="Lai M.-C."/>
            <person name="You Y.-T."/>
        </authorList>
    </citation>
    <scope>NUCLEOTIDE SEQUENCE [LARGE SCALE GENOMIC DNA]</scope>
    <source>
        <strain evidence="6 7">P2F9704a</strain>
    </source>
</reference>
<sequence>MQAIRAENLSKSFDGRAVLDNVSFSVEKGEIFGYLGPNGAGKTTTINLFLGLLTPDGGTATVNGADLGSDDEARRRIGVLFENNGFSERQSAYENLRYFANLYGIEDPEGRIDKLLGMIGMSDRAYDPVGTFSTGMKRKLGIARAILHKPEVLFLDEPSSGLDPDAQRMVRDLILSLSESDQMTVFINSHHLDEVQRICTRVAILARGRIRAEDSIARLTASGKERTVWIAFEGGVVPGDALASIRSNPVVRRADPEDGGVTCTLTGEGSAADLISALVAAGYRIEEAKKRSANLEEIYLRYVHSGEEAS</sequence>
<keyword evidence="4 6" id="KW-0067">ATP-binding</keyword>
<proteinExistence type="inferred from homology"/>
<evidence type="ECO:0000256" key="2">
    <source>
        <dbReference type="ARBA" id="ARBA00022448"/>
    </source>
</evidence>
<dbReference type="Proteomes" id="UP001524383">
    <property type="component" value="Unassembled WGS sequence"/>
</dbReference>
<comment type="similarity">
    <text evidence="1">Belongs to the ABC transporter superfamily.</text>
</comment>
<dbReference type="SMART" id="SM00382">
    <property type="entry name" value="AAA"/>
    <property type="match status" value="1"/>
</dbReference>
<dbReference type="AlphaFoldDB" id="A0ABD4TMD9"/>
<dbReference type="GO" id="GO:0005524">
    <property type="term" value="F:ATP binding"/>
    <property type="evidence" value="ECO:0007669"/>
    <property type="project" value="UniProtKB-KW"/>
</dbReference>
<dbReference type="PANTHER" id="PTHR43335:SF4">
    <property type="entry name" value="ABC TRANSPORTER, ATP-BINDING PROTEIN"/>
    <property type="match status" value="1"/>
</dbReference>
<evidence type="ECO:0000313" key="6">
    <source>
        <dbReference type="EMBL" id="MCQ1539153.1"/>
    </source>
</evidence>
<name>A0ABD4TMD9_9EURY</name>
<gene>
    <name evidence="6" type="ORF">FTO68_09195</name>
</gene>
<organism evidence="6 7">
    <name type="scientific">Methanocalculus taiwanensis</name>
    <dbReference type="NCBI Taxonomy" id="106207"/>
    <lineage>
        <taxon>Archaea</taxon>
        <taxon>Methanobacteriati</taxon>
        <taxon>Methanobacteriota</taxon>
        <taxon>Stenosarchaea group</taxon>
        <taxon>Methanomicrobia</taxon>
        <taxon>Methanomicrobiales</taxon>
        <taxon>Methanocalculaceae</taxon>
        <taxon>Methanocalculus</taxon>
    </lineage>
</organism>
<feature type="domain" description="ABC transporter" evidence="5">
    <location>
        <begin position="4"/>
        <end position="232"/>
    </location>
</feature>